<evidence type="ECO:0000256" key="3">
    <source>
        <dbReference type="ARBA" id="ARBA00022729"/>
    </source>
</evidence>
<evidence type="ECO:0000313" key="9">
    <source>
        <dbReference type="Proteomes" id="UP001596492"/>
    </source>
</evidence>
<keyword evidence="3" id="KW-0732">Signal</keyword>
<gene>
    <name evidence="8" type="ORF">ACFQS8_13820</name>
</gene>
<dbReference type="PANTHER" id="PTHR43620">
    <property type="entry name" value="GLYCEROPHOSPHORYL DIESTER PHOSPHODIESTERASE"/>
    <property type="match status" value="1"/>
</dbReference>
<dbReference type="Pfam" id="PF03009">
    <property type="entry name" value="GDPD"/>
    <property type="match status" value="1"/>
</dbReference>
<name>A0ABW2INE4_9PROT</name>
<comment type="similarity">
    <text evidence="1">Belongs to the glycerophosphoryl diester phosphodiesterase family.</text>
</comment>
<reference evidence="9" key="1">
    <citation type="journal article" date="2019" name="Int. J. Syst. Evol. Microbiol.">
        <title>The Global Catalogue of Microorganisms (GCM) 10K type strain sequencing project: providing services to taxonomists for standard genome sequencing and annotation.</title>
        <authorList>
            <consortium name="The Broad Institute Genomics Platform"/>
            <consortium name="The Broad Institute Genome Sequencing Center for Infectious Disease"/>
            <person name="Wu L."/>
            <person name="Ma J."/>
        </authorList>
    </citation>
    <scope>NUCLEOTIDE SEQUENCE [LARGE SCALE GENOMIC DNA]</scope>
    <source>
        <strain evidence="9">CCUG 51308</strain>
    </source>
</reference>
<dbReference type="SUPFAM" id="SSF51695">
    <property type="entry name" value="PLC-like phosphodiesterases"/>
    <property type="match status" value="1"/>
</dbReference>
<dbReference type="EMBL" id="JBHTBR010000005">
    <property type="protein sequence ID" value="MFC7292705.1"/>
    <property type="molecule type" value="Genomic_DNA"/>
</dbReference>
<feature type="domain" description="GP-PDE" evidence="7">
    <location>
        <begin position="17"/>
        <end position="308"/>
    </location>
</feature>
<dbReference type="InterPro" id="IPR030395">
    <property type="entry name" value="GP_PDE_dom"/>
</dbReference>
<evidence type="ECO:0000256" key="2">
    <source>
        <dbReference type="ARBA" id="ARBA00012247"/>
    </source>
</evidence>
<dbReference type="Gene3D" id="3.20.20.190">
    <property type="entry name" value="Phosphatidylinositol (PI) phosphodiesterase"/>
    <property type="match status" value="1"/>
</dbReference>
<evidence type="ECO:0000256" key="4">
    <source>
        <dbReference type="ARBA" id="ARBA00022798"/>
    </source>
</evidence>
<dbReference type="EC" id="3.1.4.46" evidence="2"/>
<comment type="caution">
    <text evidence="8">The sequence shown here is derived from an EMBL/GenBank/DDBJ whole genome shotgun (WGS) entry which is preliminary data.</text>
</comment>
<dbReference type="PROSITE" id="PS51704">
    <property type="entry name" value="GP_PDE"/>
    <property type="match status" value="1"/>
</dbReference>
<keyword evidence="5" id="KW-0378">Hydrolase</keyword>
<accession>A0ABW2INE4</accession>
<evidence type="ECO:0000313" key="8">
    <source>
        <dbReference type="EMBL" id="MFC7292705.1"/>
    </source>
</evidence>
<dbReference type="PANTHER" id="PTHR43620:SF7">
    <property type="entry name" value="GLYCEROPHOSPHODIESTER PHOSPHODIESTERASE GDPD5-RELATED"/>
    <property type="match status" value="1"/>
</dbReference>
<evidence type="ECO:0000256" key="6">
    <source>
        <dbReference type="ARBA" id="ARBA00047512"/>
    </source>
</evidence>
<evidence type="ECO:0000259" key="7">
    <source>
        <dbReference type="PROSITE" id="PS51704"/>
    </source>
</evidence>
<comment type="catalytic activity">
    <reaction evidence="6">
        <text>a sn-glycero-3-phosphodiester + H2O = an alcohol + sn-glycerol 3-phosphate + H(+)</text>
        <dbReference type="Rhea" id="RHEA:12969"/>
        <dbReference type="ChEBI" id="CHEBI:15377"/>
        <dbReference type="ChEBI" id="CHEBI:15378"/>
        <dbReference type="ChEBI" id="CHEBI:30879"/>
        <dbReference type="ChEBI" id="CHEBI:57597"/>
        <dbReference type="ChEBI" id="CHEBI:83408"/>
        <dbReference type="EC" id="3.1.4.46"/>
    </reaction>
</comment>
<keyword evidence="9" id="KW-1185">Reference proteome</keyword>
<proteinExistence type="inferred from homology"/>
<organism evidence="8 9">
    <name type="scientific">Hirschia litorea</name>
    <dbReference type="NCBI Taxonomy" id="1199156"/>
    <lineage>
        <taxon>Bacteria</taxon>
        <taxon>Pseudomonadati</taxon>
        <taxon>Pseudomonadota</taxon>
        <taxon>Alphaproteobacteria</taxon>
        <taxon>Hyphomonadales</taxon>
        <taxon>Hyphomonadaceae</taxon>
        <taxon>Hirschia</taxon>
    </lineage>
</organism>
<protein>
    <recommendedName>
        <fullName evidence="2">glycerophosphodiester phosphodiesterase</fullName>
        <ecNumber evidence="2">3.1.4.46</ecNumber>
    </recommendedName>
</protein>
<dbReference type="RefSeq" id="WP_382168355.1">
    <property type="nucleotide sequence ID" value="NZ_JBHTBR010000005.1"/>
</dbReference>
<keyword evidence="4" id="KW-0319">Glycerol metabolism</keyword>
<dbReference type="Proteomes" id="UP001596492">
    <property type="component" value="Unassembled WGS sequence"/>
</dbReference>
<evidence type="ECO:0000256" key="1">
    <source>
        <dbReference type="ARBA" id="ARBA00007277"/>
    </source>
</evidence>
<sequence>MSDIKTSDYKTLNKEKPIVIAHRGASGLYPEHTIKAYETAIEQGADFIEPDLVMTSDGVLIISHDSYLSATTNIADHPEFADRKTSRETPLGVQEDWWVDDFTLEEIKTLKARQAFKGRSKAHDDIYDIVTFEEIMDLAIHHANKGRIVGLHIEAKWPNYFASIGHDMVDPLLNGIEKKQLQKLGIPVFIQCFEPSFLNKVSQKSDLPLIQNIAIEKTAKPMGWDIKIEDTTTTGLGIYKELVLNSDGSTSDYVARAHAAGLVVHVYTLRDDAVMEGYSSVEDELIALFNAGVDGVWADFPATALKVRDAL</sequence>
<dbReference type="InterPro" id="IPR017946">
    <property type="entry name" value="PLC-like_Pdiesterase_TIM-brl"/>
</dbReference>
<evidence type="ECO:0000256" key="5">
    <source>
        <dbReference type="ARBA" id="ARBA00022801"/>
    </source>
</evidence>